<dbReference type="Gene3D" id="1.25.40.10">
    <property type="entry name" value="Tetratricopeptide repeat domain"/>
    <property type="match status" value="1"/>
</dbReference>
<accession>A0A395SZV7</accession>
<reference evidence="2 3" key="1">
    <citation type="journal article" date="2018" name="PLoS Pathog.">
        <title>Evolution of structural diversity of trichothecenes, a family of toxins produced by plant pathogenic and entomopathogenic fungi.</title>
        <authorList>
            <person name="Proctor R.H."/>
            <person name="McCormick S.P."/>
            <person name="Kim H.S."/>
            <person name="Cardoza R.E."/>
            <person name="Stanley A.M."/>
            <person name="Lindo L."/>
            <person name="Kelly A."/>
            <person name="Brown D.W."/>
            <person name="Lee T."/>
            <person name="Vaughan M.M."/>
            <person name="Alexander N.J."/>
            <person name="Busman M."/>
            <person name="Gutierrez S."/>
        </authorList>
    </citation>
    <scope>NUCLEOTIDE SEQUENCE [LARGE SCALE GENOMIC DNA]</scope>
    <source>
        <strain evidence="2 3">NRRL 20695</strain>
    </source>
</reference>
<gene>
    <name evidence="2" type="ORF">FLONG3_3935</name>
</gene>
<dbReference type="InterPro" id="IPR027417">
    <property type="entry name" value="P-loop_NTPase"/>
</dbReference>
<evidence type="ECO:0000259" key="1">
    <source>
        <dbReference type="Pfam" id="PF00931"/>
    </source>
</evidence>
<feature type="domain" description="NB-ARC" evidence="1">
    <location>
        <begin position="195"/>
        <end position="350"/>
    </location>
</feature>
<dbReference type="Pfam" id="PF00931">
    <property type="entry name" value="NB-ARC"/>
    <property type="match status" value="1"/>
</dbReference>
<comment type="caution">
    <text evidence="2">The sequence shown here is derived from an EMBL/GenBank/DDBJ whole genome shotgun (WGS) entry which is preliminary data.</text>
</comment>
<dbReference type="InterPro" id="IPR011990">
    <property type="entry name" value="TPR-like_helical_dom_sf"/>
</dbReference>
<dbReference type="GO" id="GO:0043531">
    <property type="term" value="F:ADP binding"/>
    <property type="evidence" value="ECO:0007669"/>
    <property type="project" value="InterPro"/>
</dbReference>
<name>A0A395SZV7_9HYPO</name>
<dbReference type="STRING" id="694270.A0A395SZV7"/>
<dbReference type="AlphaFoldDB" id="A0A395SZV7"/>
<evidence type="ECO:0000313" key="3">
    <source>
        <dbReference type="Proteomes" id="UP000266234"/>
    </source>
</evidence>
<dbReference type="PANTHER" id="PTHR35205">
    <property type="entry name" value="NB-ARC AND TPR DOMAIN PROTEIN"/>
    <property type="match status" value="1"/>
</dbReference>
<proteinExistence type="predicted"/>
<keyword evidence="3" id="KW-1185">Reference proteome</keyword>
<organism evidence="2 3">
    <name type="scientific">Fusarium longipes</name>
    <dbReference type="NCBI Taxonomy" id="694270"/>
    <lineage>
        <taxon>Eukaryota</taxon>
        <taxon>Fungi</taxon>
        <taxon>Dikarya</taxon>
        <taxon>Ascomycota</taxon>
        <taxon>Pezizomycotina</taxon>
        <taxon>Sordariomycetes</taxon>
        <taxon>Hypocreomycetidae</taxon>
        <taxon>Hypocreales</taxon>
        <taxon>Nectriaceae</taxon>
        <taxon>Fusarium</taxon>
    </lineage>
</organism>
<dbReference type="PANTHER" id="PTHR35205:SF1">
    <property type="entry name" value="ZU5 DOMAIN-CONTAINING PROTEIN"/>
    <property type="match status" value="1"/>
</dbReference>
<dbReference type="EMBL" id="PXOG01000081">
    <property type="protein sequence ID" value="RGP77978.1"/>
    <property type="molecule type" value="Genomic_DNA"/>
</dbReference>
<dbReference type="Gene3D" id="3.40.50.300">
    <property type="entry name" value="P-loop containing nucleotide triphosphate hydrolases"/>
    <property type="match status" value="1"/>
</dbReference>
<dbReference type="OrthoDB" id="20872at2759"/>
<dbReference type="Proteomes" id="UP000266234">
    <property type="component" value="Unassembled WGS sequence"/>
</dbReference>
<protein>
    <submittedName>
        <fullName evidence="2">Kinesin light chain 3</fullName>
    </submittedName>
</protein>
<evidence type="ECO:0000313" key="2">
    <source>
        <dbReference type="EMBL" id="RGP77978.1"/>
    </source>
</evidence>
<dbReference type="InterPro" id="IPR002182">
    <property type="entry name" value="NB-ARC"/>
</dbReference>
<sequence>MEGIGVAANIIAVTDLSLKVVTLCLRYSREVSGARDDIERLSSQVQHLAGALRATQRVVEDSPVALVSQELMVSFRSCITDLQVVEGKLNPSLIRTGMRRFGLRALKWPFKKKEIDQLLAGLERHEKAIMLGLQVDQTAILIDIQERVKDMSLKPIDEPSSYQQRHLAVPFTNDPDFVPRPTIETWMHQRYTQPSQRMALVGMGGFGKSKLAIQFAHRIYADEDDTSVFWVHAGSKTAFEESYRALADLVSLPRRPEPDTNVLLLVRNWLQRQDIPSWLLIIDNADDIDLFYPPNLNNGIASYIPKSNKGKVLITSRSLDVAERLVGSSKAIMRVPVMAEEQALHLLQSTLESAADEESARAIVRALDFIPLAVKQAAGYVNRRSPQVTPKSYLDEFHESERKRDSLLRSDKGDLDRNDGVSSSVIVTWQITFDKIKEEHPSAANLLSLMSQFQAQNIPDFMLHDYDDNHTTERSNHHNKDKTSDGPSFEDDLDVLRGYSLVHVTTRGLFEMHSLVQFCTRQWIIKCGTPDRWNELYIQLASHHYPCGCFETWGTCRSLLPHIEPILDKKPRRSHVLADWHRLQNNVSWYKSQIDEYRHSLALLVDTIMISTDKLGQMHACILLNKGMLSLALLTHGRLEEAERTYVEVISSTVVEYGNASKLSSILGRQDASKEDVKMQVEAWKKQRVTPSPDHPRTFRSPSELAAVFTLLSRLE</sequence>
<dbReference type="SUPFAM" id="SSF52540">
    <property type="entry name" value="P-loop containing nucleoside triphosphate hydrolases"/>
    <property type="match status" value="1"/>
</dbReference>